<dbReference type="InterPro" id="IPR017937">
    <property type="entry name" value="Thioredoxin_CS"/>
</dbReference>
<proteinExistence type="predicted"/>
<organism evidence="9 10">
    <name type="scientific">Rhizopus oryzae</name>
    <name type="common">Mucormycosis agent</name>
    <name type="synonym">Rhizopus arrhizus var. delemar</name>
    <dbReference type="NCBI Taxonomy" id="64495"/>
    <lineage>
        <taxon>Eukaryota</taxon>
        <taxon>Fungi</taxon>
        <taxon>Fungi incertae sedis</taxon>
        <taxon>Mucoromycota</taxon>
        <taxon>Mucoromycotina</taxon>
        <taxon>Mucoromycetes</taxon>
        <taxon>Mucorales</taxon>
        <taxon>Mucorineae</taxon>
        <taxon>Rhizopodaceae</taxon>
        <taxon>Rhizopus</taxon>
    </lineage>
</organism>
<comment type="subcellular location">
    <subcellularLocation>
        <location evidence="1">Endoplasmic reticulum membrane</location>
        <topology evidence="1">Single-pass membrane protein</topology>
    </subcellularLocation>
</comment>
<dbReference type="Gene3D" id="3.40.30.10">
    <property type="entry name" value="Glutaredoxin"/>
    <property type="match status" value="4"/>
</dbReference>
<dbReference type="EMBL" id="JAANQT010002404">
    <property type="protein sequence ID" value="KAG1302507.1"/>
    <property type="molecule type" value="Genomic_DNA"/>
</dbReference>
<evidence type="ECO:0000256" key="5">
    <source>
        <dbReference type="ARBA" id="ARBA00045246"/>
    </source>
</evidence>
<evidence type="ECO:0000256" key="7">
    <source>
        <dbReference type="SAM" id="SignalP"/>
    </source>
</evidence>
<dbReference type="PANTHER" id="PTHR46426:SF1">
    <property type="entry name" value="PROTEIN DISULFIDE-ISOMERASE TMX3"/>
    <property type="match status" value="1"/>
</dbReference>
<dbReference type="InterPro" id="IPR036249">
    <property type="entry name" value="Thioredoxin-like_sf"/>
</dbReference>
<dbReference type="GO" id="GO:0005789">
    <property type="term" value="C:endoplasmic reticulum membrane"/>
    <property type="evidence" value="ECO:0007669"/>
    <property type="project" value="UniProtKB-SubCell"/>
</dbReference>
<keyword evidence="3 6" id="KW-1133">Transmembrane helix</keyword>
<dbReference type="PROSITE" id="PS51352">
    <property type="entry name" value="THIOREDOXIN_2"/>
    <property type="match status" value="1"/>
</dbReference>
<evidence type="ECO:0000313" key="9">
    <source>
        <dbReference type="EMBL" id="KAG1302507.1"/>
    </source>
</evidence>
<dbReference type="Pfam" id="PF13848">
    <property type="entry name" value="Thioredoxin_6"/>
    <property type="match status" value="1"/>
</dbReference>
<evidence type="ECO:0000259" key="8">
    <source>
        <dbReference type="PROSITE" id="PS51352"/>
    </source>
</evidence>
<dbReference type="Proteomes" id="UP000716291">
    <property type="component" value="Unassembled WGS sequence"/>
</dbReference>
<dbReference type="InterPro" id="IPR013766">
    <property type="entry name" value="Thioredoxin_domain"/>
</dbReference>
<evidence type="ECO:0000256" key="4">
    <source>
        <dbReference type="ARBA" id="ARBA00023136"/>
    </source>
</evidence>
<keyword evidence="4 6" id="KW-0472">Membrane</keyword>
<dbReference type="PANTHER" id="PTHR46426">
    <property type="entry name" value="PROTEIN DISULFIDE-ISOMERASE TMX3"/>
    <property type="match status" value="1"/>
</dbReference>
<feature type="transmembrane region" description="Helical" evidence="6">
    <location>
        <begin position="478"/>
        <end position="498"/>
    </location>
</feature>
<reference evidence="9" key="1">
    <citation type="journal article" date="2020" name="Microb. Genom.">
        <title>Genetic diversity of clinical and environmental Mucorales isolates obtained from an investigation of mucormycosis cases among solid organ transplant recipients.</title>
        <authorList>
            <person name="Nguyen M.H."/>
            <person name="Kaul D."/>
            <person name="Muto C."/>
            <person name="Cheng S.J."/>
            <person name="Richter R.A."/>
            <person name="Bruno V.M."/>
            <person name="Liu G."/>
            <person name="Beyhan S."/>
            <person name="Sundermann A.J."/>
            <person name="Mounaud S."/>
            <person name="Pasculle A.W."/>
            <person name="Nierman W.C."/>
            <person name="Driscoll E."/>
            <person name="Cumbie R."/>
            <person name="Clancy C.J."/>
            <person name="Dupont C.L."/>
        </authorList>
    </citation>
    <scope>NUCLEOTIDE SEQUENCE</scope>
    <source>
        <strain evidence="9">GL11</strain>
    </source>
</reference>
<evidence type="ECO:0000256" key="1">
    <source>
        <dbReference type="ARBA" id="ARBA00004389"/>
    </source>
</evidence>
<dbReference type="InterPro" id="IPR052250">
    <property type="entry name" value="PDI_TMX3"/>
</dbReference>
<evidence type="ECO:0000313" key="10">
    <source>
        <dbReference type="Proteomes" id="UP000716291"/>
    </source>
</evidence>
<protein>
    <recommendedName>
        <fullName evidence="8">Thioredoxin domain-containing protein</fullName>
    </recommendedName>
</protein>
<keyword evidence="10" id="KW-1185">Reference proteome</keyword>
<gene>
    <name evidence="9" type="ORF">G6F64_010867</name>
</gene>
<dbReference type="CDD" id="cd02961">
    <property type="entry name" value="PDI_a_family"/>
    <property type="match status" value="2"/>
</dbReference>
<dbReference type="SUPFAM" id="SSF52833">
    <property type="entry name" value="Thioredoxin-like"/>
    <property type="match status" value="4"/>
</dbReference>
<accession>A0A9P6X0T9</accession>
<comment type="caution">
    <text evidence="9">The sequence shown here is derived from an EMBL/GenBank/DDBJ whole genome shotgun (WGS) entry which is preliminary data.</text>
</comment>
<evidence type="ECO:0000256" key="3">
    <source>
        <dbReference type="ARBA" id="ARBA00022989"/>
    </source>
</evidence>
<evidence type="ECO:0000256" key="6">
    <source>
        <dbReference type="SAM" id="Phobius"/>
    </source>
</evidence>
<feature type="domain" description="Thioredoxin" evidence="8">
    <location>
        <begin position="107"/>
        <end position="255"/>
    </location>
</feature>
<comment type="function">
    <text evidence="5">Probable disulfide isomerase, which participates in the folding of proteins containing disulfide bonds. May act as a dithiol oxidase. Acts as a regulator of endoplasmic reticulum-mitochondria contact sites via its ability to regulate redox signals.</text>
</comment>
<dbReference type="Pfam" id="PF00085">
    <property type="entry name" value="Thioredoxin"/>
    <property type="match status" value="2"/>
</dbReference>
<keyword evidence="7" id="KW-0732">Signal</keyword>
<sequence>MVNLIYPFALGLLASAVQASIVKEVDPKTIETRGLGAFFVEFYKTNNLACQNFAPQYEELASAHKGDGVSFGRINCDDYSQYCQEKGVNGDDLPALLTSLHLNPWKVYKGDFVSLDTVDQFIRDNKPFRNTEGQSKSITSSEELKAITESKEPWFIKFYAPWCGHCKNLAPEWIQVANRLKTRVNVGEVNCDANKDLCNEYQISGLPTLKYFVHGTSIQYYGERVADPLVEFAMDYSNTAVRGVRRDEAFDNLLKKNDVNLIYVTENKEKKDIERLERIAPSYLQSLPFYTTMDPKTTQRLGLTQEQLPAITILKDGHQFVYNNEEDLARWIEKHSKPLVTSIQSHNSNQILRKQHGTVVLGLFATDDLDSLKALRKLAAECTEDDVLFAYLDSWAYASFVSRMYGISVMQLPAVVFLQPQQQQYYKFIKDQELFNITKAPQEILNALRHLDTLTPISTAPSKAIGIAGKIVDFIQQYWVLFSGGFFVLLVGLTILISTSETSKPVKKSDLKKE</sequence>
<name>A0A9P6X0T9_RHIOR</name>
<keyword evidence="2 6" id="KW-0812">Transmembrane</keyword>
<evidence type="ECO:0000256" key="2">
    <source>
        <dbReference type="ARBA" id="ARBA00022692"/>
    </source>
</evidence>
<dbReference type="AlphaFoldDB" id="A0A9P6X0T9"/>
<feature type="signal peptide" evidence="7">
    <location>
        <begin position="1"/>
        <end position="19"/>
    </location>
</feature>
<dbReference type="PRINTS" id="PR00421">
    <property type="entry name" value="THIOREDOXIN"/>
</dbReference>
<feature type="chain" id="PRO_5040434925" description="Thioredoxin domain-containing protein" evidence="7">
    <location>
        <begin position="20"/>
        <end position="514"/>
    </location>
</feature>
<dbReference type="PROSITE" id="PS00194">
    <property type="entry name" value="THIOREDOXIN_1"/>
    <property type="match status" value="1"/>
</dbReference>